<evidence type="ECO:0000256" key="1">
    <source>
        <dbReference type="SAM" id="MobiDB-lite"/>
    </source>
</evidence>
<gene>
    <name evidence="3" type="ORF">D3868_27800</name>
</gene>
<dbReference type="SUPFAM" id="SSF47413">
    <property type="entry name" value="lambda repressor-like DNA-binding domains"/>
    <property type="match status" value="1"/>
</dbReference>
<organism evidence="3 4">
    <name type="scientific">Azospirillum brasilense</name>
    <dbReference type="NCBI Taxonomy" id="192"/>
    <lineage>
        <taxon>Bacteria</taxon>
        <taxon>Pseudomonadati</taxon>
        <taxon>Pseudomonadota</taxon>
        <taxon>Alphaproteobacteria</taxon>
        <taxon>Rhodospirillales</taxon>
        <taxon>Azospirillaceae</taxon>
        <taxon>Azospirillum</taxon>
    </lineage>
</organism>
<dbReference type="Pfam" id="PF01381">
    <property type="entry name" value="HTH_3"/>
    <property type="match status" value="1"/>
</dbReference>
<evidence type="ECO:0000313" key="3">
    <source>
        <dbReference type="EMBL" id="QCO13071.1"/>
    </source>
</evidence>
<dbReference type="EMBL" id="CP032342">
    <property type="protein sequence ID" value="QCO13071.1"/>
    <property type="molecule type" value="Genomic_DNA"/>
</dbReference>
<protein>
    <submittedName>
        <fullName evidence="3">XRE family transcriptional regulator</fullName>
    </submittedName>
</protein>
<dbReference type="GO" id="GO:0003677">
    <property type="term" value="F:DNA binding"/>
    <property type="evidence" value="ECO:0007669"/>
    <property type="project" value="InterPro"/>
</dbReference>
<evidence type="ECO:0000259" key="2">
    <source>
        <dbReference type="PROSITE" id="PS50943"/>
    </source>
</evidence>
<feature type="region of interest" description="Disordered" evidence="1">
    <location>
        <begin position="66"/>
        <end position="89"/>
    </location>
</feature>
<dbReference type="PROSITE" id="PS50943">
    <property type="entry name" value="HTH_CROC1"/>
    <property type="match status" value="1"/>
</dbReference>
<dbReference type="Proteomes" id="UP000298774">
    <property type="component" value="Plasmid p3"/>
</dbReference>
<dbReference type="InterPro" id="IPR010982">
    <property type="entry name" value="Lambda_DNA-bd_dom_sf"/>
</dbReference>
<dbReference type="AlphaFoldDB" id="A0A4D8QU61"/>
<dbReference type="Gene3D" id="1.10.260.40">
    <property type="entry name" value="lambda repressor-like DNA-binding domains"/>
    <property type="match status" value="1"/>
</dbReference>
<dbReference type="CDD" id="cd00093">
    <property type="entry name" value="HTH_XRE"/>
    <property type="match status" value="1"/>
</dbReference>
<keyword evidence="3" id="KW-0614">Plasmid</keyword>
<dbReference type="SMART" id="SM00530">
    <property type="entry name" value="HTH_XRE"/>
    <property type="match status" value="1"/>
</dbReference>
<reference evidence="3 4" key="1">
    <citation type="submission" date="2018-09" db="EMBL/GenBank/DDBJ databases">
        <title>Whole genome based analysis of evolution and adaptive divergence in Indian and Brazilian strains of Azospirillum brasilense.</title>
        <authorList>
            <person name="Singh C."/>
            <person name="Tripathi A.K."/>
        </authorList>
    </citation>
    <scope>NUCLEOTIDE SEQUENCE [LARGE SCALE GENOMIC DNA]</scope>
    <source>
        <strain evidence="3 4">MTCC4038</strain>
        <plasmid evidence="3 4">p3</plasmid>
    </source>
</reference>
<name>A0A4D8QU61_AZOBR</name>
<evidence type="ECO:0000313" key="4">
    <source>
        <dbReference type="Proteomes" id="UP000298774"/>
    </source>
</evidence>
<feature type="compositionally biased region" description="Basic and acidic residues" evidence="1">
    <location>
        <begin position="77"/>
        <end position="89"/>
    </location>
</feature>
<sequence length="89" mass="9634">MYTPDTLRAARALLNWTREELARRSGLSPQLVQKIEDGKSKRPAHETVKKIIGAFLSAGVEFIEPGEPLPPGGAGVRLKEAPPDMKGGE</sequence>
<geneLocation type="plasmid" evidence="3 4">
    <name>p3</name>
</geneLocation>
<proteinExistence type="predicted"/>
<accession>A0A4D8QU61</accession>
<feature type="domain" description="HTH cro/C1-type" evidence="2">
    <location>
        <begin position="7"/>
        <end position="62"/>
    </location>
</feature>
<dbReference type="InterPro" id="IPR001387">
    <property type="entry name" value="Cro/C1-type_HTH"/>
</dbReference>